<dbReference type="GO" id="GO:0004523">
    <property type="term" value="F:RNA-DNA hybrid ribonuclease activity"/>
    <property type="evidence" value="ECO:0007669"/>
    <property type="project" value="InterPro"/>
</dbReference>
<feature type="domain" description="RNase H type-1" evidence="1">
    <location>
        <begin position="203"/>
        <end position="294"/>
    </location>
</feature>
<dbReference type="InterPro" id="IPR002156">
    <property type="entry name" value="RNaseH_domain"/>
</dbReference>
<organism evidence="2 3">
    <name type="scientific">Gossypium stocksii</name>
    <dbReference type="NCBI Taxonomy" id="47602"/>
    <lineage>
        <taxon>Eukaryota</taxon>
        <taxon>Viridiplantae</taxon>
        <taxon>Streptophyta</taxon>
        <taxon>Embryophyta</taxon>
        <taxon>Tracheophyta</taxon>
        <taxon>Spermatophyta</taxon>
        <taxon>Magnoliopsida</taxon>
        <taxon>eudicotyledons</taxon>
        <taxon>Gunneridae</taxon>
        <taxon>Pentapetalae</taxon>
        <taxon>rosids</taxon>
        <taxon>malvids</taxon>
        <taxon>Malvales</taxon>
        <taxon>Malvaceae</taxon>
        <taxon>Malvoideae</taxon>
        <taxon>Gossypium</taxon>
    </lineage>
</organism>
<evidence type="ECO:0000259" key="1">
    <source>
        <dbReference type="Pfam" id="PF13456"/>
    </source>
</evidence>
<comment type="caution">
    <text evidence="2">The sequence shown here is derived from an EMBL/GenBank/DDBJ whole genome shotgun (WGS) entry which is preliminary data.</text>
</comment>
<proteinExistence type="predicted"/>
<dbReference type="Proteomes" id="UP000828251">
    <property type="component" value="Unassembled WGS sequence"/>
</dbReference>
<protein>
    <recommendedName>
        <fullName evidence="1">RNase H type-1 domain-containing protein</fullName>
    </recommendedName>
</protein>
<dbReference type="Gene3D" id="3.60.10.10">
    <property type="entry name" value="Endonuclease/exonuclease/phosphatase"/>
    <property type="match status" value="1"/>
</dbReference>
<dbReference type="SUPFAM" id="SSF56219">
    <property type="entry name" value="DNase I-like"/>
    <property type="match status" value="1"/>
</dbReference>
<keyword evidence="3" id="KW-1185">Reference proteome</keyword>
<dbReference type="EMBL" id="JAIQCV010000011">
    <property type="protein sequence ID" value="KAH1047382.1"/>
    <property type="molecule type" value="Genomic_DNA"/>
</dbReference>
<reference evidence="2 3" key="1">
    <citation type="journal article" date="2021" name="Plant Biotechnol. J.">
        <title>Multi-omics assisted identification of the key and species-specific regulatory components of drought-tolerant mechanisms in Gossypium stocksii.</title>
        <authorList>
            <person name="Yu D."/>
            <person name="Ke L."/>
            <person name="Zhang D."/>
            <person name="Wu Y."/>
            <person name="Sun Y."/>
            <person name="Mei J."/>
            <person name="Sun J."/>
            <person name="Sun Y."/>
        </authorList>
    </citation>
    <scope>NUCLEOTIDE SEQUENCE [LARGE SCALE GENOMIC DNA]</scope>
    <source>
        <strain evidence="3">cv. E1</strain>
        <tissue evidence="2">Leaf</tissue>
    </source>
</reference>
<dbReference type="OrthoDB" id="1934719at2759"/>
<name>A0A9D3ULC8_9ROSI</name>
<evidence type="ECO:0000313" key="2">
    <source>
        <dbReference type="EMBL" id="KAH1047382.1"/>
    </source>
</evidence>
<dbReference type="GO" id="GO:0003676">
    <property type="term" value="F:nucleic acid binding"/>
    <property type="evidence" value="ECO:0007669"/>
    <property type="project" value="InterPro"/>
</dbReference>
<gene>
    <name evidence="2" type="ORF">J1N35_038166</name>
</gene>
<dbReference type="AlphaFoldDB" id="A0A9D3ULC8"/>
<accession>A0A9D3ULC8</accession>
<dbReference type="Pfam" id="PF13456">
    <property type="entry name" value="RVT_3"/>
    <property type="match status" value="1"/>
</dbReference>
<evidence type="ECO:0000313" key="3">
    <source>
        <dbReference type="Proteomes" id="UP000828251"/>
    </source>
</evidence>
<sequence length="298" mass="33437">MKILSWNVRGLRSPQTFRRLRRSLKTHNPQVIFFMETKVCKSQMKRVRHRCGYLNGFEADPISTKGDFNKTMYGFGKNGGLPRDERKMENFRNVLADCQLLDVGLTGIGKCISEEDNQNFTRPYTTKEIREALFVMGPTKVPAKAIANRFRGVIEKCINVAKSAFVPSRLISNNVLLAYEILHTLQQKRVGKKGFMAVKLDMSQKHKSASGLVVWSRTGELLAMKTVMNENVPSPFAAEAYAVLQAVKLGISMALPSITVMGDSRTVIKKCQLVNSDKSVIGTIISNLIWPIPHIFVT</sequence>
<dbReference type="InterPro" id="IPR036691">
    <property type="entry name" value="Endo/exonu/phosph_ase_sf"/>
</dbReference>